<evidence type="ECO:0000256" key="4">
    <source>
        <dbReference type="ARBA" id="ARBA00022618"/>
    </source>
</evidence>
<dbReference type="KEGG" id="spaa:SPAPADRAFT_50632"/>
<reference evidence="12 13" key="1">
    <citation type="journal article" date="2011" name="Proc. Natl. Acad. Sci. U.S.A.">
        <title>Comparative genomics of xylose-fermenting fungi for enhanced biofuel production.</title>
        <authorList>
            <person name="Wohlbach D.J."/>
            <person name="Kuo A."/>
            <person name="Sato T.K."/>
            <person name="Potts K.M."/>
            <person name="Salamov A.A."/>
            <person name="LaButti K.M."/>
            <person name="Sun H."/>
            <person name="Clum A."/>
            <person name="Pangilinan J.L."/>
            <person name="Lindquist E.A."/>
            <person name="Lucas S."/>
            <person name="Lapidus A."/>
            <person name="Jin M."/>
            <person name="Gunawan C."/>
            <person name="Balan V."/>
            <person name="Dale B.E."/>
            <person name="Jeffries T.W."/>
            <person name="Zinkel R."/>
            <person name="Barry K.W."/>
            <person name="Grigoriev I.V."/>
            <person name="Gasch A.P."/>
        </authorList>
    </citation>
    <scope>NUCLEOTIDE SEQUENCE [LARGE SCALE GENOMIC DNA]</scope>
    <source>
        <strain evidence="13">NRRL Y-27907 / 11-Y1</strain>
    </source>
</reference>
<evidence type="ECO:0000256" key="8">
    <source>
        <dbReference type="ARBA" id="ARBA00023328"/>
    </source>
</evidence>
<organism evidence="13">
    <name type="scientific">Spathaspora passalidarum (strain NRRL Y-27907 / 11-Y1)</name>
    <dbReference type="NCBI Taxonomy" id="619300"/>
    <lineage>
        <taxon>Eukaryota</taxon>
        <taxon>Fungi</taxon>
        <taxon>Dikarya</taxon>
        <taxon>Ascomycota</taxon>
        <taxon>Saccharomycotina</taxon>
        <taxon>Pichiomycetes</taxon>
        <taxon>Debaryomycetaceae</taxon>
        <taxon>Spathaspora</taxon>
    </lineage>
</organism>
<evidence type="ECO:0000259" key="11">
    <source>
        <dbReference type="Pfam" id="PF03800"/>
    </source>
</evidence>
<feature type="region of interest" description="Disordered" evidence="10">
    <location>
        <begin position="1"/>
        <end position="35"/>
    </location>
</feature>
<dbReference type="AlphaFoldDB" id="G3AP04"/>
<dbReference type="Gene3D" id="1.10.418.60">
    <property type="entry name" value="Ncd80 complex, Nuf2 subunit"/>
    <property type="match status" value="1"/>
</dbReference>
<evidence type="ECO:0000256" key="10">
    <source>
        <dbReference type="SAM" id="MobiDB-lite"/>
    </source>
</evidence>
<keyword evidence="3" id="KW-0158">Chromosome</keyword>
<dbReference type="Proteomes" id="UP000000709">
    <property type="component" value="Unassembled WGS sequence"/>
</dbReference>
<proteinExistence type="inferred from homology"/>
<keyword evidence="7" id="KW-0131">Cell cycle</keyword>
<feature type="domain" description="Kinetochore protein Nuf2 N-terminal" evidence="11">
    <location>
        <begin position="43"/>
        <end position="184"/>
    </location>
</feature>
<feature type="coiled-coil region" evidence="9">
    <location>
        <begin position="427"/>
        <end position="479"/>
    </location>
</feature>
<feature type="compositionally biased region" description="Low complexity" evidence="10">
    <location>
        <begin position="18"/>
        <end position="32"/>
    </location>
</feature>
<keyword evidence="8" id="KW-0137">Centromere</keyword>
<evidence type="ECO:0000256" key="5">
    <source>
        <dbReference type="ARBA" id="ARBA00022776"/>
    </source>
</evidence>
<dbReference type="InterPro" id="IPR005549">
    <property type="entry name" value="Kinetochore_Nuf2_N"/>
</dbReference>
<evidence type="ECO:0000256" key="2">
    <source>
        <dbReference type="ARBA" id="ARBA00005498"/>
    </source>
</evidence>
<dbReference type="GO" id="GO:0031262">
    <property type="term" value="C:Ndc80 complex"/>
    <property type="evidence" value="ECO:0007669"/>
    <property type="project" value="InterPro"/>
</dbReference>
<dbReference type="InParanoid" id="G3AP04"/>
<dbReference type="InterPro" id="IPR038275">
    <property type="entry name" value="Nuf2_N_sf"/>
</dbReference>
<evidence type="ECO:0000256" key="7">
    <source>
        <dbReference type="ARBA" id="ARBA00023306"/>
    </source>
</evidence>
<sequence length="486" mass="56489">MAPPRRMTPSQARRRSTIQPSSQISSQQSSQQARTEYESIGDDLFPLLPPAEIADLLAYCYFEVNEELIKKPTSSFVFSLYEQLLEQCLAIPIGRVETVARRIARDGDQQDEGEVDESEMVMNRYMVLTKFFGKFLKDSGFHDFGLFDVAKPDPLRTQRILSAVSNYLRFREHQSPIFEEIAHDVDLKMEELADVQEEHNAALNVKQELEDKYGKTPEERQEKLRAQNAYNALIERDVEQLQQTLQVLEQEYNEYERNKLDLKQKFEDLHGLVEVERIKIKSLQEVKSTDIKVLQDVMNNSKSRAAGRQQEIERLKQVKHNYETTIRSIETVEQELHVLLTLSRKLKESNDDIDSIKTTIRDVQNAINDLNPIKERLEEEVKNLEHQFVDTNTKLADLNKLVEVRSKQADDSFNASKIEYERGIAEIEKTLLACEQLKISYAELENDTSKIIREYEDEEQEAKEKLAQLSDKLQQYMQVANPILQL</sequence>
<dbReference type="HOGENOM" id="CLU_025461_2_0_1"/>
<dbReference type="STRING" id="619300.G3AP04"/>
<keyword evidence="5" id="KW-0498">Mitosis</keyword>
<name>G3AP04_SPAPN</name>
<protein>
    <recommendedName>
        <fullName evidence="11">Kinetochore protein Nuf2 N-terminal domain-containing protein</fullName>
    </recommendedName>
</protein>
<evidence type="ECO:0000313" key="13">
    <source>
        <dbReference type="Proteomes" id="UP000000709"/>
    </source>
</evidence>
<dbReference type="Pfam" id="PF03800">
    <property type="entry name" value="Nuf2"/>
    <property type="match status" value="1"/>
</dbReference>
<comment type="subcellular location">
    <subcellularLocation>
        <location evidence="1">Chromosome</location>
        <location evidence="1">Centromere</location>
    </subcellularLocation>
</comment>
<dbReference type="GeneID" id="18871466"/>
<dbReference type="OrthoDB" id="8194677at2759"/>
<gene>
    <name evidence="12" type="ORF">SPAPADRAFT_50632</name>
</gene>
<evidence type="ECO:0000256" key="6">
    <source>
        <dbReference type="ARBA" id="ARBA00023054"/>
    </source>
</evidence>
<dbReference type="GO" id="GO:0051301">
    <property type="term" value="P:cell division"/>
    <property type="evidence" value="ECO:0007669"/>
    <property type="project" value="UniProtKB-KW"/>
</dbReference>
<evidence type="ECO:0000256" key="9">
    <source>
        <dbReference type="SAM" id="Coils"/>
    </source>
</evidence>
<dbReference type="RefSeq" id="XP_007375311.1">
    <property type="nucleotide sequence ID" value="XM_007375249.1"/>
</dbReference>
<feature type="coiled-coil region" evidence="9">
    <location>
        <begin position="315"/>
        <end position="401"/>
    </location>
</feature>
<evidence type="ECO:0000313" key="12">
    <source>
        <dbReference type="EMBL" id="EGW32035.1"/>
    </source>
</evidence>
<dbReference type="EMBL" id="GL996502">
    <property type="protein sequence ID" value="EGW32035.1"/>
    <property type="molecule type" value="Genomic_DNA"/>
</dbReference>
<evidence type="ECO:0000256" key="1">
    <source>
        <dbReference type="ARBA" id="ARBA00004584"/>
    </source>
</evidence>
<evidence type="ECO:0000256" key="3">
    <source>
        <dbReference type="ARBA" id="ARBA00022454"/>
    </source>
</evidence>
<feature type="coiled-coil region" evidence="9">
    <location>
        <begin position="192"/>
        <end position="265"/>
    </location>
</feature>
<keyword evidence="4" id="KW-0132">Cell division</keyword>
<dbReference type="OMA" id="YLKMEAH"/>
<comment type="similarity">
    <text evidence="2">Belongs to the NUF2 family.</text>
</comment>
<dbReference type="eggNOG" id="KOG4438">
    <property type="taxonomic scope" value="Eukaryota"/>
</dbReference>
<keyword evidence="13" id="KW-1185">Reference proteome</keyword>
<accession>G3AP04</accession>
<keyword evidence="6 9" id="KW-0175">Coiled coil</keyword>
<dbReference type="FunCoup" id="G3AP04">
    <property type="interactions" value="317"/>
</dbReference>